<dbReference type="Gene3D" id="4.10.49.10">
    <property type="entry name" value="Cytochrome c oxidase subunit VIIc"/>
    <property type="match status" value="1"/>
</dbReference>
<keyword evidence="7 10" id="KW-1133">Transmembrane helix</keyword>
<dbReference type="STRING" id="4846.A0A367KXK0"/>
<dbReference type="InterPro" id="IPR036636">
    <property type="entry name" value="COX7C/Cox8_sf"/>
</dbReference>
<keyword evidence="6" id="KW-0809">Transit peptide</keyword>
<keyword evidence="12" id="KW-1185">Reference proteome</keyword>
<evidence type="ECO:0000256" key="9">
    <source>
        <dbReference type="ARBA" id="ARBA00023136"/>
    </source>
</evidence>
<evidence type="ECO:0000313" key="11">
    <source>
        <dbReference type="EMBL" id="RCI06830.1"/>
    </source>
</evidence>
<dbReference type="UniPathway" id="UPA00705"/>
<organism evidence="11 12">
    <name type="scientific">Rhizopus stolonifer</name>
    <name type="common">Rhizopus nigricans</name>
    <dbReference type="NCBI Taxonomy" id="4846"/>
    <lineage>
        <taxon>Eukaryota</taxon>
        <taxon>Fungi</taxon>
        <taxon>Fungi incertae sedis</taxon>
        <taxon>Mucoromycota</taxon>
        <taxon>Mucoromycotina</taxon>
        <taxon>Mucoromycetes</taxon>
        <taxon>Mucorales</taxon>
        <taxon>Mucorineae</taxon>
        <taxon>Rhizopodaceae</taxon>
        <taxon>Rhizopus</taxon>
    </lineage>
</organism>
<keyword evidence="5" id="KW-0999">Mitochondrion inner membrane</keyword>
<accession>A0A367KXK0</accession>
<evidence type="ECO:0000256" key="7">
    <source>
        <dbReference type="ARBA" id="ARBA00022989"/>
    </source>
</evidence>
<dbReference type="InterPro" id="IPR004202">
    <property type="entry name" value="COX7C/Cox8"/>
</dbReference>
<comment type="pathway">
    <text evidence="2">Energy metabolism; oxidative phosphorylation.</text>
</comment>
<dbReference type="GO" id="GO:0006123">
    <property type="term" value="P:mitochondrial electron transport, cytochrome c to oxygen"/>
    <property type="evidence" value="ECO:0007669"/>
    <property type="project" value="InterPro"/>
</dbReference>
<comment type="subcellular location">
    <subcellularLocation>
        <location evidence="1">Mitochondrion inner membrane</location>
        <topology evidence="1">Single-pass membrane protein</topology>
    </subcellularLocation>
</comment>
<keyword evidence="8" id="KW-0496">Mitochondrion</keyword>
<evidence type="ECO:0000256" key="10">
    <source>
        <dbReference type="SAM" id="Phobius"/>
    </source>
</evidence>
<dbReference type="OrthoDB" id="9974841at2759"/>
<sequence length="116" mass="13048">MYSNILARTAMRSSTSRQLVRSDLYHFSNENGANTPFNTKNRAALAIKMTMYLGLGFAAPFLGAYWQLKTKIRDSVDNTPDTVSFTLPPIRPLSPIYLESTGRPVASRFTEHFDIV</sequence>
<dbReference type="Proteomes" id="UP000253551">
    <property type="component" value="Unassembled WGS sequence"/>
</dbReference>
<evidence type="ECO:0000256" key="2">
    <source>
        <dbReference type="ARBA" id="ARBA00004673"/>
    </source>
</evidence>
<evidence type="ECO:0000313" key="12">
    <source>
        <dbReference type="Proteomes" id="UP000253551"/>
    </source>
</evidence>
<gene>
    <name evidence="11" type="ORF">CU098_013886</name>
</gene>
<dbReference type="GO" id="GO:0045277">
    <property type="term" value="C:respiratory chain complex IV"/>
    <property type="evidence" value="ECO:0007669"/>
    <property type="project" value="InterPro"/>
</dbReference>
<dbReference type="AlphaFoldDB" id="A0A367KXK0"/>
<comment type="similarity">
    <text evidence="3">Belongs to the cytochrome c oxidase VIIc family.</text>
</comment>
<evidence type="ECO:0000256" key="3">
    <source>
        <dbReference type="ARBA" id="ARBA00010514"/>
    </source>
</evidence>
<reference evidence="11 12" key="1">
    <citation type="journal article" date="2018" name="G3 (Bethesda)">
        <title>Phylogenetic and Phylogenomic Definition of Rhizopus Species.</title>
        <authorList>
            <person name="Gryganskyi A.P."/>
            <person name="Golan J."/>
            <person name="Dolatabadi S."/>
            <person name="Mondo S."/>
            <person name="Robb S."/>
            <person name="Idnurm A."/>
            <person name="Muszewska A."/>
            <person name="Steczkiewicz K."/>
            <person name="Masonjones S."/>
            <person name="Liao H.L."/>
            <person name="Gajdeczka M.T."/>
            <person name="Anike F."/>
            <person name="Vuek A."/>
            <person name="Anishchenko I.M."/>
            <person name="Voigt K."/>
            <person name="de Hoog G.S."/>
            <person name="Smith M.E."/>
            <person name="Heitman J."/>
            <person name="Vilgalys R."/>
            <person name="Stajich J.E."/>
        </authorList>
    </citation>
    <scope>NUCLEOTIDE SEQUENCE [LARGE SCALE GENOMIC DNA]</scope>
    <source>
        <strain evidence="11 12">LSU 92-RS-03</strain>
    </source>
</reference>
<dbReference type="Pfam" id="PF02935">
    <property type="entry name" value="COX7C"/>
    <property type="match status" value="1"/>
</dbReference>
<evidence type="ECO:0000256" key="5">
    <source>
        <dbReference type="ARBA" id="ARBA00022792"/>
    </source>
</evidence>
<evidence type="ECO:0000256" key="1">
    <source>
        <dbReference type="ARBA" id="ARBA00004434"/>
    </source>
</evidence>
<proteinExistence type="inferred from homology"/>
<keyword evidence="9 10" id="KW-0472">Membrane</keyword>
<name>A0A367KXK0_RHIST</name>
<comment type="caution">
    <text evidence="11">The sequence shown here is derived from an EMBL/GenBank/DDBJ whole genome shotgun (WGS) entry which is preliminary data.</text>
</comment>
<dbReference type="GO" id="GO:0005743">
    <property type="term" value="C:mitochondrial inner membrane"/>
    <property type="evidence" value="ECO:0007669"/>
    <property type="project" value="UniProtKB-SubCell"/>
</dbReference>
<dbReference type="EMBL" id="PJQM01000078">
    <property type="protein sequence ID" value="RCI06830.1"/>
    <property type="molecule type" value="Genomic_DNA"/>
</dbReference>
<dbReference type="PANTHER" id="PTHR13313">
    <property type="entry name" value="CYTOCHROME C OXIDASE SUBUNIT VIIC"/>
    <property type="match status" value="1"/>
</dbReference>
<evidence type="ECO:0000256" key="8">
    <source>
        <dbReference type="ARBA" id="ARBA00023128"/>
    </source>
</evidence>
<evidence type="ECO:0000256" key="4">
    <source>
        <dbReference type="ARBA" id="ARBA00022692"/>
    </source>
</evidence>
<dbReference type="SUPFAM" id="SSF81427">
    <property type="entry name" value="Mitochondrial cytochrome c oxidase subunit VIIc (aka VIIIa)"/>
    <property type="match status" value="1"/>
</dbReference>
<keyword evidence="4 10" id="KW-0812">Transmembrane</keyword>
<evidence type="ECO:0000256" key="6">
    <source>
        <dbReference type="ARBA" id="ARBA00022946"/>
    </source>
</evidence>
<feature type="transmembrane region" description="Helical" evidence="10">
    <location>
        <begin position="45"/>
        <end position="66"/>
    </location>
</feature>
<protein>
    <submittedName>
        <fullName evidence="11">Uncharacterized protein</fullName>
    </submittedName>
</protein>
<dbReference type="PANTHER" id="PTHR13313:SF0">
    <property type="entry name" value="CYTOCHROME C OXIDASE SUBUNIT 7C, MITOCHONDRIAL"/>
    <property type="match status" value="1"/>
</dbReference>